<evidence type="ECO:0000256" key="1">
    <source>
        <dbReference type="ARBA" id="ARBA00004496"/>
    </source>
</evidence>
<dbReference type="GO" id="GO:0019075">
    <property type="term" value="P:virus maturation"/>
    <property type="evidence" value="ECO:0007669"/>
    <property type="project" value="TreeGrafter"/>
</dbReference>
<keyword evidence="6" id="KW-0963">Cytoplasm</keyword>
<dbReference type="InterPro" id="IPR040335">
    <property type="entry name" value="MVB12A"/>
</dbReference>
<keyword evidence="9" id="KW-0729">SH3-binding</keyword>
<dbReference type="GO" id="GO:0017124">
    <property type="term" value="F:SH3 domain binding"/>
    <property type="evidence" value="ECO:0007669"/>
    <property type="project" value="UniProtKB-KW"/>
</dbReference>
<feature type="domain" description="MABP" evidence="15">
    <location>
        <begin position="11"/>
        <end position="155"/>
    </location>
</feature>
<keyword evidence="5" id="KW-0813">Transport</keyword>
<comment type="similarity">
    <text evidence="3">Belongs to the MVB12 family.</text>
</comment>
<evidence type="ECO:0000256" key="10">
    <source>
        <dbReference type="ARBA" id="ARBA00023136"/>
    </source>
</evidence>
<dbReference type="FunFam" id="2.100.10.50:FF:000002">
    <property type="entry name" value="Multivesicular body subunit 12B"/>
    <property type="match status" value="1"/>
</dbReference>
<dbReference type="GO" id="GO:0032510">
    <property type="term" value="P:endosome to lysosome transport via multivesicular body sorting pathway"/>
    <property type="evidence" value="ECO:0007669"/>
    <property type="project" value="TreeGrafter"/>
</dbReference>
<dbReference type="GO" id="GO:0046755">
    <property type="term" value="P:viral budding"/>
    <property type="evidence" value="ECO:0007669"/>
    <property type="project" value="TreeGrafter"/>
</dbReference>
<evidence type="ECO:0000256" key="7">
    <source>
        <dbReference type="ARBA" id="ARBA00022753"/>
    </source>
</evidence>
<dbReference type="InterPro" id="IPR023341">
    <property type="entry name" value="MABP"/>
</dbReference>
<dbReference type="PROSITE" id="PS51498">
    <property type="entry name" value="MABP"/>
    <property type="match status" value="1"/>
</dbReference>
<name>A0AAN8PL91_POLSC</name>
<dbReference type="AlphaFoldDB" id="A0AAN8PL91"/>
<keyword evidence="8" id="KW-0653">Protein transport</keyword>
<evidence type="ECO:0000256" key="8">
    <source>
        <dbReference type="ARBA" id="ARBA00022927"/>
    </source>
</evidence>
<evidence type="ECO:0000256" key="6">
    <source>
        <dbReference type="ARBA" id="ARBA00022490"/>
    </source>
</evidence>
<proteinExistence type="inferred from homology"/>
<gene>
    <name evidence="16" type="ORF">RUM43_010337</name>
</gene>
<dbReference type="GO" id="GO:0000813">
    <property type="term" value="C:ESCRT I complex"/>
    <property type="evidence" value="ECO:0007669"/>
    <property type="project" value="InterPro"/>
</dbReference>
<evidence type="ECO:0000256" key="4">
    <source>
        <dbReference type="ARBA" id="ARBA00017653"/>
    </source>
</evidence>
<dbReference type="Gene3D" id="2.100.10.50">
    <property type="match status" value="1"/>
</dbReference>
<dbReference type="GO" id="GO:0032801">
    <property type="term" value="P:receptor catabolic process"/>
    <property type="evidence" value="ECO:0007669"/>
    <property type="project" value="TreeGrafter"/>
</dbReference>
<evidence type="ECO:0000256" key="12">
    <source>
        <dbReference type="ARBA" id="ARBA00033024"/>
    </source>
</evidence>
<evidence type="ECO:0000256" key="2">
    <source>
        <dbReference type="ARBA" id="ARBA00004633"/>
    </source>
</evidence>
<dbReference type="GO" id="GO:0042058">
    <property type="term" value="P:regulation of epidermal growth factor receptor signaling pathway"/>
    <property type="evidence" value="ECO:0007669"/>
    <property type="project" value="TreeGrafter"/>
</dbReference>
<dbReference type="GO" id="GO:0005829">
    <property type="term" value="C:cytosol"/>
    <property type="evidence" value="ECO:0007669"/>
    <property type="project" value="TreeGrafter"/>
</dbReference>
<dbReference type="PANTHER" id="PTHR31612:SF2">
    <property type="entry name" value="MULTIVESICULAR BODY SUBUNIT 12A"/>
    <property type="match status" value="1"/>
</dbReference>
<dbReference type="GO" id="GO:0031902">
    <property type="term" value="C:late endosome membrane"/>
    <property type="evidence" value="ECO:0007669"/>
    <property type="project" value="UniProtKB-SubCell"/>
</dbReference>
<evidence type="ECO:0000313" key="17">
    <source>
        <dbReference type="Proteomes" id="UP001372834"/>
    </source>
</evidence>
<evidence type="ECO:0000256" key="13">
    <source>
        <dbReference type="ARBA" id="ARBA00053101"/>
    </source>
</evidence>
<dbReference type="PROSITE" id="PS51497">
    <property type="entry name" value="UMA"/>
    <property type="match status" value="1"/>
</dbReference>
<feature type="domain" description="UMA" evidence="14">
    <location>
        <begin position="208"/>
        <end position="255"/>
    </location>
</feature>
<comment type="function">
    <text evidence="13">Component of the ESCRT-I complex, a regulator of vesicular trafficking process. Required for the sorting of endocytic ubiquitinated cargos into multivesicular bodies.</text>
</comment>
<keyword evidence="7" id="KW-0967">Endosome</keyword>
<comment type="subcellular location">
    <subcellularLocation>
        <location evidence="1">Cytoplasm</location>
    </subcellularLocation>
    <subcellularLocation>
        <location evidence="2">Late endosome membrane</location>
        <topology evidence="2">Peripheral membrane protein</topology>
    </subcellularLocation>
</comment>
<evidence type="ECO:0000256" key="11">
    <source>
        <dbReference type="ARBA" id="ARBA00033002"/>
    </source>
</evidence>
<protein>
    <recommendedName>
        <fullName evidence="4">Multivesicular body subunit 12A</fullName>
    </recommendedName>
    <alternativeName>
        <fullName evidence="12">ESCRT-I complex subunit MVB12A</fullName>
    </alternativeName>
    <alternativeName>
        <fullName evidence="11">Protein FAM125A</fullName>
    </alternativeName>
</protein>
<dbReference type="PANTHER" id="PTHR31612">
    <property type="entry name" value="MULTIVESICULAR BODY SUBUNIT 12A"/>
    <property type="match status" value="1"/>
</dbReference>
<evidence type="ECO:0000313" key="16">
    <source>
        <dbReference type="EMBL" id="KAK6636675.1"/>
    </source>
</evidence>
<dbReference type="InterPro" id="IPR018798">
    <property type="entry name" value="MVB12A/B"/>
</dbReference>
<dbReference type="GO" id="GO:0015031">
    <property type="term" value="P:protein transport"/>
    <property type="evidence" value="ECO:0007669"/>
    <property type="project" value="UniProtKB-KW"/>
</dbReference>
<dbReference type="Proteomes" id="UP001372834">
    <property type="component" value="Unassembled WGS sequence"/>
</dbReference>
<evidence type="ECO:0000259" key="14">
    <source>
        <dbReference type="PROSITE" id="PS51497"/>
    </source>
</evidence>
<comment type="caution">
    <text evidence="16">The sequence shown here is derived from an EMBL/GenBank/DDBJ whole genome shotgun (WGS) entry which is preliminary data.</text>
</comment>
<dbReference type="InterPro" id="IPR023340">
    <property type="entry name" value="UMA"/>
</dbReference>
<dbReference type="Pfam" id="PF10240">
    <property type="entry name" value="DUF2464"/>
    <property type="match status" value="1"/>
</dbReference>
<sequence length="262" mass="29593">MNQVYKTLPDDRPITSICVVEDADRCPQGYTVVSKTYDQDSDADLWRESGFFGRKCTRYLCLSKTAGIQDYAIESICIINEKEMAPQNYKTIPRTIDSEQKAWRKKQLCYKFAQVSKSPTSITDIIVLSRMKKAPEGFMLSGEINGMTLCYKLGKNMNERSPGLYPQVPYPISQGNAADNIRPLLPFRPAPKPPTPSTYATMSGYNGLEGVPFILNPKYNFSNNSAKPVSMPKPKSKSQVDEEYKYEFRTEHEWIASGEACT</sequence>
<evidence type="ECO:0000256" key="3">
    <source>
        <dbReference type="ARBA" id="ARBA00010432"/>
    </source>
</evidence>
<evidence type="ECO:0000259" key="15">
    <source>
        <dbReference type="PROSITE" id="PS51498"/>
    </source>
</evidence>
<accession>A0AAN8PL91</accession>
<reference evidence="16 17" key="1">
    <citation type="submission" date="2023-10" db="EMBL/GenBank/DDBJ databases">
        <title>Genomes of two closely related lineages of the louse Polyplax serrata with different host specificities.</title>
        <authorList>
            <person name="Martinu J."/>
            <person name="Tarabai H."/>
            <person name="Stefka J."/>
            <person name="Hypsa V."/>
        </authorList>
    </citation>
    <scope>NUCLEOTIDE SEQUENCE [LARGE SCALE GENOMIC DNA]</scope>
    <source>
        <strain evidence="16">HR10_N</strain>
    </source>
</reference>
<organism evidence="16 17">
    <name type="scientific">Polyplax serrata</name>
    <name type="common">Common mouse louse</name>
    <dbReference type="NCBI Taxonomy" id="468196"/>
    <lineage>
        <taxon>Eukaryota</taxon>
        <taxon>Metazoa</taxon>
        <taxon>Ecdysozoa</taxon>
        <taxon>Arthropoda</taxon>
        <taxon>Hexapoda</taxon>
        <taxon>Insecta</taxon>
        <taxon>Pterygota</taxon>
        <taxon>Neoptera</taxon>
        <taxon>Paraneoptera</taxon>
        <taxon>Psocodea</taxon>
        <taxon>Troctomorpha</taxon>
        <taxon>Phthiraptera</taxon>
        <taxon>Anoplura</taxon>
        <taxon>Polyplacidae</taxon>
        <taxon>Polyplax</taxon>
    </lineage>
</organism>
<evidence type="ECO:0000256" key="9">
    <source>
        <dbReference type="ARBA" id="ARBA00023036"/>
    </source>
</evidence>
<keyword evidence="10" id="KW-0472">Membrane</keyword>
<evidence type="ECO:0000256" key="5">
    <source>
        <dbReference type="ARBA" id="ARBA00022448"/>
    </source>
</evidence>
<dbReference type="EMBL" id="JAWJWE010000004">
    <property type="protein sequence ID" value="KAK6636675.1"/>
    <property type="molecule type" value="Genomic_DNA"/>
</dbReference>